<evidence type="ECO:0000313" key="11">
    <source>
        <dbReference type="Proteomes" id="UP000472265"/>
    </source>
</evidence>
<dbReference type="GO" id="GO:0005737">
    <property type="term" value="C:cytoplasm"/>
    <property type="evidence" value="ECO:0007669"/>
    <property type="project" value="UniProtKB-SubCell"/>
</dbReference>
<feature type="compositionally biased region" description="Basic and acidic residues" evidence="8">
    <location>
        <begin position="349"/>
        <end position="358"/>
    </location>
</feature>
<dbReference type="PANTHER" id="PTHR22796">
    <property type="entry name" value="URG4-RELATED"/>
    <property type="match status" value="1"/>
</dbReference>
<comment type="subcellular location">
    <subcellularLocation>
        <location evidence="2">Cytoplasm</location>
    </subcellularLocation>
    <subcellularLocation>
        <location evidence="1">Nucleus</location>
    </subcellularLocation>
</comment>
<feature type="compositionally biased region" description="Basic and acidic residues" evidence="8">
    <location>
        <begin position="429"/>
        <end position="454"/>
    </location>
</feature>
<keyword evidence="6" id="KW-0342">GTP-binding</keyword>
<dbReference type="Proteomes" id="UP000472265">
    <property type="component" value="Chromosome 23"/>
</dbReference>
<dbReference type="GeneTree" id="ENSGT00940000163472"/>
<dbReference type="InterPro" id="IPR058641">
    <property type="entry name" value="GVIN1_dom"/>
</dbReference>
<reference evidence="10" key="2">
    <citation type="submission" date="2025-08" db="UniProtKB">
        <authorList>
            <consortium name="Ensembl"/>
        </authorList>
    </citation>
    <scope>IDENTIFICATION</scope>
</reference>
<dbReference type="Ensembl" id="ENSSAUT00010021506.1">
    <property type="protein sequence ID" value="ENSSAUP00010020349.1"/>
    <property type="gene ID" value="ENSSAUG00010009071.1"/>
</dbReference>
<feature type="region of interest" description="Disordered" evidence="8">
    <location>
        <begin position="243"/>
        <end position="486"/>
    </location>
</feature>
<organism evidence="10 11">
    <name type="scientific">Sparus aurata</name>
    <name type="common">Gilthead sea bream</name>
    <dbReference type="NCBI Taxonomy" id="8175"/>
    <lineage>
        <taxon>Eukaryota</taxon>
        <taxon>Metazoa</taxon>
        <taxon>Chordata</taxon>
        <taxon>Craniata</taxon>
        <taxon>Vertebrata</taxon>
        <taxon>Euteleostomi</taxon>
        <taxon>Actinopterygii</taxon>
        <taxon>Neopterygii</taxon>
        <taxon>Teleostei</taxon>
        <taxon>Neoteleostei</taxon>
        <taxon>Acanthomorphata</taxon>
        <taxon>Eupercaria</taxon>
        <taxon>Spariformes</taxon>
        <taxon>Sparidae</taxon>
        <taxon>Sparus</taxon>
    </lineage>
</organism>
<dbReference type="InParanoid" id="A0A671V255"/>
<dbReference type="InterPro" id="IPR030383">
    <property type="entry name" value="G_VLIG_dom"/>
</dbReference>
<evidence type="ECO:0000256" key="7">
    <source>
        <dbReference type="ARBA" id="ARBA00023242"/>
    </source>
</evidence>
<keyword evidence="7" id="KW-0539">Nucleus</keyword>
<reference evidence="10" key="3">
    <citation type="submission" date="2025-09" db="UniProtKB">
        <authorList>
            <consortium name="Ensembl"/>
        </authorList>
    </citation>
    <scope>IDENTIFICATION</scope>
</reference>
<proteinExistence type="inferred from homology"/>
<keyword evidence="4" id="KW-0963">Cytoplasm</keyword>
<dbReference type="PANTHER" id="PTHR22796:SF6">
    <property type="entry name" value="INTERFERON-INDUCED VERY LARGE GTPASE 1-RELATED"/>
    <property type="match status" value="1"/>
</dbReference>
<feature type="compositionally biased region" description="Basic and acidic residues" evidence="8">
    <location>
        <begin position="397"/>
        <end position="408"/>
    </location>
</feature>
<feature type="compositionally biased region" description="Basic and acidic residues" evidence="8">
    <location>
        <begin position="283"/>
        <end position="307"/>
    </location>
</feature>
<feature type="compositionally biased region" description="Basic and acidic residues" evidence="8">
    <location>
        <begin position="333"/>
        <end position="342"/>
    </location>
</feature>
<dbReference type="GO" id="GO:0005634">
    <property type="term" value="C:nucleus"/>
    <property type="evidence" value="ECO:0007669"/>
    <property type="project" value="UniProtKB-SubCell"/>
</dbReference>
<feature type="compositionally biased region" description="Basic and acidic residues" evidence="8">
    <location>
        <begin position="248"/>
        <end position="268"/>
    </location>
</feature>
<evidence type="ECO:0000256" key="6">
    <source>
        <dbReference type="ARBA" id="ARBA00023134"/>
    </source>
</evidence>
<dbReference type="Gene3D" id="3.40.50.300">
    <property type="entry name" value="P-loop containing nucleotide triphosphate hydrolases"/>
    <property type="match status" value="2"/>
</dbReference>
<evidence type="ECO:0000259" key="9">
    <source>
        <dbReference type="PROSITE" id="PS51717"/>
    </source>
</evidence>
<dbReference type="SUPFAM" id="SSF52540">
    <property type="entry name" value="P-loop containing nucleoside triphosphate hydrolases"/>
    <property type="match status" value="1"/>
</dbReference>
<dbReference type="GO" id="GO:0005525">
    <property type="term" value="F:GTP binding"/>
    <property type="evidence" value="ECO:0007669"/>
    <property type="project" value="UniProtKB-KW"/>
</dbReference>
<name>A0A671V255_SPAAU</name>
<evidence type="ECO:0000256" key="3">
    <source>
        <dbReference type="ARBA" id="ARBA00006828"/>
    </source>
</evidence>
<evidence type="ECO:0000256" key="8">
    <source>
        <dbReference type="SAM" id="MobiDB-lite"/>
    </source>
</evidence>
<feature type="compositionally biased region" description="Basic and acidic residues" evidence="8">
    <location>
        <begin position="39"/>
        <end position="48"/>
    </location>
</feature>
<protein>
    <recommendedName>
        <fullName evidence="9">VLIG-type G domain-containing protein</fullName>
    </recommendedName>
</protein>
<evidence type="ECO:0000256" key="1">
    <source>
        <dbReference type="ARBA" id="ARBA00004123"/>
    </source>
</evidence>
<dbReference type="PROSITE" id="PS51717">
    <property type="entry name" value="G_VLIG"/>
    <property type="match status" value="1"/>
</dbReference>
<evidence type="ECO:0000313" key="10">
    <source>
        <dbReference type="Ensembl" id="ENSSAUP00010020349.1"/>
    </source>
</evidence>
<feature type="region of interest" description="Disordered" evidence="8">
    <location>
        <begin position="1"/>
        <end position="76"/>
    </location>
</feature>
<gene>
    <name evidence="10" type="primary">LOC115575417</name>
</gene>
<sequence length="2093" mass="238846">MEEENEDKTPAGRAEESDVNSVTPPVTNIKVEELQESGNETKCDPVKEPDEDLQSENNNDTGGGSEIKSGSSASNEKALPERTLVFIGDTNSIEIGFKNILLDHDEQANVEQFSAKLYDLCGRHISVINMLGLQNIDQYPLNEGIHAFLLLLPNGKHNSHYSSGVQWLEKAFGKGSLAYLMTVVTHESDENCESALTELKSNSRFAEKRYHTCTRSMKDEKEIITLLDKIDVMVSENDPHCYSGPMCDDNKEQKEHLEHKSHEEERIDSSVVQQNQTGDELEERAAATEVKPDPANHAKQSDKNDDSTREEEDTENKSLIPSVTSEKGDELEERAATTEVKGDPANGAKHSDKNGDSTREEEDTANKSVIPSVPSDKEEADEGKDINSKSSCTMSERSTEERSAEKDTSQTSQTVSTAAKQRDELEEEERARKTNVKCDRVDKPADVDHCETNDNNKPVAAGDSEIKSVPSATEEKNSTSDMNLCGNKEKQSEKICEETNMKKQYQTQTETLLSRLHLQDKLQQKFSPTDFLQIGPPEKQDHEISEKDLAHTFLQRLMMLDYRARYIPVKQDSPEVSHPKPVPEIPYTGESALYALFGTTVQSDQSKQSHVHPMDVQMTVFHCSDSFSKQNMITKLSQCQYALPLLVPDPVTMDIECPLWTFRKIRKTWKITQTKDNSNTVTMKSMPICNAETPMVSFFRLGSLSQSKSQLMNTLINDRHNTFFHRNCPGSTKSRYMMDGVAEIAWYCPAGKHNDAFTDCIAFCNLHGDALLNEKQRDILTEKSSISVVLVPTLEKGDKSATIISALYKSAKPLIILIADNDSGAVQMNEGKYKMGLKDRSQSDVSEELKGIIRNILSGPRASFQLETMAEVSGIRVDEDDSLCQKGKSAAEGVVKLLQGMDGLKIKDTFLRCQGKLWSKWCRTNKELYRLTGNIETEKSEKEKELKQIRQDQCEASCSELMRLLIGNLSSLKSTDREYFLKWTQILMDALCTDDLSSILQSYDKKWSEVLALKKKHDKSNQLKMKQKELEEISTKLQSATFGLEHMFREMGQIYEAHKSLEKQPTSGQTDWSKYPELAAELMISGHPMELMDGDAGHVPLTWISSLLDEVIKKLGNKRVFVLSVLGIQSSGKSTMLNAMFGLQFAVSAGRCTKGAFMQLVRVSEEIKKDFQFDYVLVVDTEGLRALELEGNTTLHHDNELATFVVGLGNMTLINIFGENPADMQDVLQIVVQAFMRMKQVKLSPSCVFVHQNVADIAATEINMDGKRRLQEKLDQMAQLAAKEEGCDAECFSDVIAFDVQKDVRYFAQLWEGSPPMAPPNPGYSESVQELKTFILSKASQSGGITLKEFKSKIHDLWNALLNENFVFSFKNTLEIAVYRKLEVQYGDWTWTLRSKMLTIENQLYNRIENGKLDKVELSFLHKQMGKTYEEIKKAMKTYFDDDRDKEMLAQWRRRFENKMREFRDDQARGVKRKLDEVIQQKNACKELDEKKPKFESKLLEKSKDLAHRLKDKANDEAELRKQFNSFWSGCVSELTRGIEPIKDINYEEDHSEILQHLCFEWALIKKSRSSRSYKKISLVGNYSDYVVRYKTDQQLREHQHGMKKDIGIVNKVTAAASNTFTEIRNFFNSSFDQYEEQQRIRSLIEDVGEQSLNAIKSKPVATRGYSPAYLQEVANNVKKKVTEFESKRKYALKKEFTVDLVLYVFDRAESWLTESHKKFKESNDALFYLESKKEHYYNIFKSFCKGSSSAVVFGELICEKLKSSTVEAVCNNTAFHIADEMKHNFPAFSGNRSNLEKHVLKSLAEKEDFNGFITYIRKPREQVEAFIKDEVQKYVSSKQKDKAQNILKKIVEEIKTFVSQALFDATEKIKRKGGDVDTWMEEFYSLLIDKLTFDTICCQNFRDINNFDFLKEEIEKGLESIMEEMSSLSLDKMKEFRMKPDEILIDQLCDCCWVKCPFCAAVCTNTLADHSPDKHNVPFHRPSGIKGWHFKNTDQLVIDFCTTLVASDLSFYPLHDSEETFPYKEYPKAGGEYATWIITPDESKQIYWKWFVCQFQQQLEDHYELKFHGRGTFPSEWKTHSKEEAIKSLDEM</sequence>
<dbReference type="OMA" id="QKMSTAD"/>
<feature type="compositionally biased region" description="Basic and acidic residues" evidence="8">
    <location>
        <begin position="7"/>
        <end position="16"/>
    </location>
</feature>
<evidence type="ECO:0000256" key="2">
    <source>
        <dbReference type="ARBA" id="ARBA00004496"/>
    </source>
</evidence>
<dbReference type="InterPro" id="IPR027417">
    <property type="entry name" value="P-loop_NTPase"/>
</dbReference>
<evidence type="ECO:0000256" key="4">
    <source>
        <dbReference type="ARBA" id="ARBA00022490"/>
    </source>
</evidence>
<reference evidence="10" key="1">
    <citation type="submission" date="2021-04" db="EMBL/GenBank/DDBJ databases">
        <authorList>
            <consortium name="Wellcome Sanger Institute Data Sharing"/>
        </authorList>
    </citation>
    <scope>NUCLEOTIDE SEQUENCE [LARGE SCALE GENOMIC DNA]</scope>
</reference>
<comment type="similarity">
    <text evidence="3">Belongs to the TRAFAC class dynamin-like GTPase superfamily. Very large inducible GTPase (VLIG) family.</text>
</comment>
<dbReference type="Pfam" id="PF25683">
    <property type="entry name" value="URGCP_GTPase"/>
    <property type="match status" value="1"/>
</dbReference>
<accession>A0A671V255</accession>
<evidence type="ECO:0000256" key="5">
    <source>
        <dbReference type="ARBA" id="ARBA00022741"/>
    </source>
</evidence>
<dbReference type="Pfam" id="PF25496">
    <property type="entry name" value="URGCP"/>
    <property type="match status" value="1"/>
</dbReference>
<dbReference type="InterPro" id="IPR057365">
    <property type="entry name" value="URGCP"/>
</dbReference>
<keyword evidence="11" id="KW-1185">Reference proteome</keyword>
<feature type="domain" description="VLIG-type G" evidence="9">
    <location>
        <begin position="1117"/>
        <end position="1358"/>
    </location>
</feature>
<keyword evidence="5" id="KW-0547">Nucleotide-binding</keyword>
<dbReference type="Pfam" id="PF25974">
    <property type="entry name" value="URGCP_9th"/>
    <property type="match status" value="1"/>
</dbReference>